<proteinExistence type="predicted"/>
<evidence type="ECO:0000313" key="3">
    <source>
        <dbReference type="Proteomes" id="UP001597114"/>
    </source>
</evidence>
<evidence type="ECO:0000256" key="1">
    <source>
        <dbReference type="SAM" id="MobiDB-lite"/>
    </source>
</evidence>
<comment type="caution">
    <text evidence="2">The sequence shown here is derived from an EMBL/GenBank/DDBJ whole genome shotgun (WGS) entry which is preliminary data.</text>
</comment>
<evidence type="ECO:0000313" key="2">
    <source>
        <dbReference type="EMBL" id="MFD1521430.1"/>
    </source>
</evidence>
<dbReference type="Proteomes" id="UP001597114">
    <property type="component" value="Unassembled WGS sequence"/>
</dbReference>
<accession>A0ABW4F3V6</accession>
<sequence length="125" mass="12951">MRSTDGVNGTSTGGAGAPPEPVNPWFVVDVERLDRATVARVVRQVAASEGLDQLAYRETEIDALWSLADMAARAGLPGAEVALSLLWTAHDAVGVGDVDVAVEALSKLQDLGGLEDLNDAGRAAL</sequence>
<dbReference type="EMBL" id="JBHUCO010000034">
    <property type="protein sequence ID" value="MFD1521430.1"/>
    <property type="molecule type" value="Genomic_DNA"/>
</dbReference>
<protein>
    <submittedName>
        <fullName evidence="2">Uncharacterized protein</fullName>
    </submittedName>
</protein>
<feature type="compositionally biased region" description="Polar residues" evidence="1">
    <location>
        <begin position="1"/>
        <end position="10"/>
    </location>
</feature>
<organism evidence="2 3">
    <name type="scientific">Pseudonocardia yunnanensis</name>
    <dbReference type="NCBI Taxonomy" id="58107"/>
    <lineage>
        <taxon>Bacteria</taxon>
        <taxon>Bacillati</taxon>
        <taxon>Actinomycetota</taxon>
        <taxon>Actinomycetes</taxon>
        <taxon>Pseudonocardiales</taxon>
        <taxon>Pseudonocardiaceae</taxon>
        <taxon>Pseudonocardia</taxon>
    </lineage>
</organism>
<reference evidence="3" key="1">
    <citation type="journal article" date="2019" name="Int. J. Syst. Evol. Microbiol.">
        <title>The Global Catalogue of Microorganisms (GCM) 10K type strain sequencing project: providing services to taxonomists for standard genome sequencing and annotation.</title>
        <authorList>
            <consortium name="The Broad Institute Genomics Platform"/>
            <consortium name="The Broad Institute Genome Sequencing Center for Infectious Disease"/>
            <person name="Wu L."/>
            <person name="Ma J."/>
        </authorList>
    </citation>
    <scope>NUCLEOTIDE SEQUENCE [LARGE SCALE GENOMIC DNA]</scope>
    <source>
        <strain evidence="3">CCM 7043</strain>
    </source>
</reference>
<gene>
    <name evidence="2" type="ORF">ACFSJD_28290</name>
</gene>
<name>A0ABW4F3V6_9PSEU</name>
<dbReference type="RefSeq" id="WP_344724511.1">
    <property type="nucleotide sequence ID" value="NZ_BAAAUS010000025.1"/>
</dbReference>
<keyword evidence="3" id="KW-1185">Reference proteome</keyword>
<feature type="region of interest" description="Disordered" evidence="1">
    <location>
        <begin position="1"/>
        <end position="22"/>
    </location>
</feature>